<dbReference type="GO" id="GO:0009904">
    <property type="term" value="P:chloroplast accumulation movement"/>
    <property type="evidence" value="ECO:0000318"/>
    <property type="project" value="GO_Central"/>
</dbReference>
<sequence length="553" mass="62688">MAVSEEALKINDSSPKISKLSESIGKYDIDRGHIDTAAPFESVKDAISKFGGIVDGEAQTILTMERQKHIQLELEKIREEITKYRQQCEAAEVTKEHVLKELDHAKRLMVELNVRLEKAESQEAQANQEDELDEINRERNTTVVAGVDSEQLELESMEREHVAARKDQDLASASEEIEKTVEDLTLELIGTKELLEDSAALALEQDKLNWERELKQAEDELQQLNEQLMLTNDLKSKFEQASASLCSLRVERASHMEAKLSQVVKDCTYTKELEEVRTNIERATSEIDHLRAAVSSLKSEVEMERTSLTTMKQREGIASSSASSLAAELNIMEKKVEEKTVELKTLEQAAKEAKQAKLEAQMARKELRKAKEIAEQDKAEATKMEERLNATVSEIKAAKAVEKLAYSTAKAMEESEQASDRVTLSIEEYFKLRMKADEAEELDDGRRTVEERLRVAAEKVSAWRGKQEQERGANAVTRSFSELPNLDGIGEQETFTSETEEVLHRSPVTVPKLHKMSRSKTMDSKTDSRRKKRSFFPRVASFLSREKVQPLKE</sequence>
<evidence type="ECO:0000256" key="3">
    <source>
        <dbReference type="SAM" id="Coils"/>
    </source>
</evidence>
<protein>
    <submittedName>
        <fullName evidence="5">Uncharacterized protein</fullName>
    </submittedName>
</protein>
<dbReference type="PANTHER" id="PTHR32054">
    <property type="entry name" value="HEAVY CHAIN, PUTATIVE, EXPRESSED-RELATED-RELATED"/>
    <property type="match status" value="1"/>
</dbReference>
<evidence type="ECO:0000256" key="4">
    <source>
        <dbReference type="SAM" id="MobiDB-lite"/>
    </source>
</evidence>
<feature type="region of interest" description="Disordered" evidence="4">
    <location>
        <begin position="464"/>
        <end position="533"/>
    </location>
</feature>
<dbReference type="Gramene" id="Ma06_t05850.1">
    <property type="protein sequence ID" value="Ma06_p05850.1"/>
    <property type="gene ID" value="Ma06_g05850"/>
</dbReference>
<name>A0A804JD45_MUSAM</name>
<dbReference type="GO" id="GO:0009903">
    <property type="term" value="P:chloroplast avoidance movement"/>
    <property type="evidence" value="ECO:0000318"/>
    <property type="project" value="GO_Central"/>
</dbReference>
<feature type="coiled-coil region" evidence="3">
    <location>
        <begin position="200"/>
        <end position="241"/>
    </location>
</feature>
<feature type="coiled-coil region" evidence="3">
    <location>
        <begin position="273"/>
        <end position="391"/>
    </location>
</feature>
<organism evidence="5 6">
    <name type="scientific">Musa acuminata subsp. malaccensis</name>
    <name type="common">Wild banana</name>
    <name type="synonym">Musa malaccensis</name>
    <dbReference type="NCBI Taxonomy" id="214687"/>
    <lineage>
        <taxon>Eukaryota</taxon>
        <taxon>Viridiplantae</taxon>
        <taxon>Streptophyta</taxon>
        <taxon>Embryophyta</taxon>
        <taxon>Tracheophyta</taxon>
        <taxon>Spermatophyta</taxon>
        <taxon>Magnoliopsida</taxon>
        <taxon>Liliopsida</taxon>
        <taxon>Zingiberales</taxon>
        <taxon>Musaceae</taxon>
        <taxon>Musa</taxon>
    </lineage>
</organism>
<dbReference type="Pfam" id="PF05701">
    <property type="entry name" value="WEMBL"/>
    <property type="match status" value="1"/>
</dbReference>
<feature type="coiled-coil region" evidence="3">
    <location>
        <begin position="67"/>
        <end position="167"/>
    </location>
</feature>
<evidence type="ECO:0000313" key="6">
    <source>
        <dbReference type="Proteomes" id="UP000012960"/>
    </source>
</evidence>
<dbReference type="KEGG" id="mus:103988226"/>
<dbReference type="InParanoid" id="A0A804JD45"/>
<dbReference type="GO" id="GO:0005829">
    <property type="term" value="C:cytosol"/>
    <property type="evidence" value="ECO:0000318"/>
    <property type="project" value="GO_Central"/>
</dbReference>
<comment type="similarity">
    <text evidence="1">Belongs to the WEB family.</text>
</comment>
<evidence type="ECO:0000256" key="2">
    <source>
        <dbReference type="ARBA" id="ARBA00023054"/>
    </source>
</evidence>
<keyword evidence="2 3" id="KW-0175">Coiled coil</keyword>
<dbReference type="OrthoDB" id="775312at2759"/>
<dbReference type="GeneID" id="103988226"/>
<reference evidence="5" key="1">
    <citation type="submission" date="2021-05" db="UniProtKB">
        <authorList>
            <consortium name="EnsemblPlants"/>
        </authorList>
    </citation>
    <scope>IDENTIFICATION</scope>
    <source>
        <strain evidence="5">subsp. malaccensis</strain>
    </source>
</reference>
<accession>A0A804JD45</accession>
<proteinExistence type="inferred from homology"/>
<dbReference type="PANTHER" id="PTHR32054:SF31">
    <property type="entry name" value="PROTEIN WEAK CHLOROPLAST MOVEMENT UNDER BLUE LIGHT 1"/>
    <property type="match status" value="1"/>
</dbReference>
<dbReference type="Proteomes" id="UP000012960">
    <property type="component" value="Unplaced"/>
</dbReference>
<dbReference type="EnsemblPlants" id="Ma06_t05850.1">
    <property type="protein sequence ID" value="Ma06_p05850.1"/>
    <property type="gene ID" value="Ma06_g05850"/>
</dbReference>
<keyword evidence="6" id="KW-1185">Reference proteome</keyword>
<dbReference type="InterPro" id="IPR008545">
    <property type="entry name" value="Web"/>
</dbReference>
<evidence type="ECO:0000256" key="1">
    <source>
        <dbReference type="ARBA" id="ARBA00005485"/>
    </source>
</evidence>
<evidence type="ECO:0000313" key="5">
    <source>
        <dbReference type="EnsemblPlants" id="Ma06_p05850.1"/>
    </source>
</evidence>
<dbReference type="AlphaFoldDB" id="A0A804JD45"/>